<proteinExistence type="predicted"/>
<evidence type="ECO:0000313" key="1">
    <source>
        <dbReference type="EMBL" id="KAL1491114.1"/>
    </source>
</evidence>
<reference evidence="1 2" key="1">
    <citation type="submission" date="2024-05" db="EMBL/GenBank/DDBJ databases">
        <title>Genetic variation in Jamaican populations of the coffee berry borer (Hypothenemus hampei).</title>
        <authorList>
            <person name="Errbii M."/>
            <person name="Myrie A."/>
        </authorList>
    </citation>
    <scope>NUCLEOTIDE SEQUENCE [LARGE SCALE GENOMIC DNA]</scope>
    <source>
        <strain evidence="1">JA-Hopewell-2020-01-JO</strain>
        <tissue evidence="1">Whole body</tissue>
    </source>
</reference>
<organism evidence="1 2">
    <name type="scientific">Hypothenemus hampei</name>
    <name type="common">Coffee berry borer</name>
    <dbReference type="NCBI Taxonomy" id="57062"/>
    <lineage>
        <taxon>Eukaryota</taxon>
        <taxon>Metazoa</taxon>
        <taxon>Ecdysozoa</taxon>
        <taxon>Arthropoda</taxon>
        <taxon>Hexapoda</taxon>
        <taxon>Insecta</taxon>
        <taxon>Pterygota</taxon>
        <taxon>Neoptera</taxon>
        <taxon>Endopterygota</taxon>
        <taxon>Coleoptera</taxon>
        <taxon>Polyphaga</taxon>
        <taxon>Cucujiformia</taxon>
        <taxon>Curculionidae</taxon>
        <taxon>Scolytinae</taxon>
        <taxon>Hypothenemus</taxon>
    </lineage>
</organism>
<accession>A0ABD1E926</accession>
<dbReference type="EMBL" id="JBDJPC010000009">
    <property type="protein sequence ID" value="KAL1491114.1"/>
    <property type="molecule type" value="Genomic_DNA"/>
</dbReference>
<dbReference type="AlphaFoldDB" id="A0ABD1E926"/>
<evidence type="ECO:0000313" key="2">
    <source>
        <dbReference type="Proteomes" id="UP001566132"/>
    </source>
</evidence>
<keyword evidence="2" id="KW-1185">Reference proteome</keyword>
<gene>
    <name evidence="1" type="ORF">ABEB36_011758</name>
</gene>
<name>A0ABD1E926_HYPHA</name>
<protein>
    <submittedName>
        <fullName evidence="1">Uncharacterized protein</fullName>
    </submittedName>
</protein>
<sequence length="191" mass="22028">MEKLRKLIQRFPYIKDTFRRKPIKNCIYPKGTLKILNVSIASVLISYGKISVEDDLRKALEQGEPAIVDLMNQLQNLVINVSKEYRLCLENQIILIKSSGDAAAEDLPKFRTQATELNQELTTYIILLKTIGGILSYEESFINHLADAELERILKTYKKLEILLLKEFQLNKEKELDLMEVVLKHISSGYE</sequence>
<comment type="caution">
    <text evidence="1">The sequence shown here is derived from an EMBL/GenBank/DDBJ whole genome shotgun (WGS) entry which is preliminary data.</text>
</comment>
<dbReference type="Proteomes" id="UP001566132">
    <property type="component" value="Unassembled WGS sequence"/>
</dbReference>